<gene>
    <name evidence="2" type="ORF">WICMUC_001998</name>
</gene>
<reference evidence="2" key="1">
    <citation type="journal article" date="2021" name="Open Biol.">
        <title>Shared evolutionary footprints suggest mitochondrial oxidative damage underlies multiple complex I losses in fungi.</title>
        <authorList>
            <person name="Schikora-Tamarit M.A."/>
            <person name="Marcet-Houben M."/>
            <person name="Nosek J."/>
            <person name="Gabaldon T."/>
        </authorList>
    </citation>
    <scope>NUCLEOTIDE SEQUENCE</scope>
    <source>
        <strain evidence="2">CBS6341</strain>
    </source>
</reference>
<feature type="compositionally biased region" description="Polar residues" evidence="1">
    <location>
        <begin position="1"/>
        <end position="22"/>
    </location>
</feature>
<dbReference type="SUPFAM" id="SSF57850">
    <property type="entry name" value="RING/U-box"/>
    <property type="match status" value="1"/>
</dbReference>
<dbReference type="OrthoDB" id="299997at2759"/>
<keyword evidence="3" id="KW-1185">Reference proteome</keyword>
<comment type="caution">
    <text evidence="2">The sequence shown here is derived from an EMBL/GenBank/DDBJ whole genome shotgun (WGS) entry which is preliminary data.</text>
</comment>
<accession>A0A9P8PQF2</accession>
<feature type="region of interest" description="Disordered" evidence="1">
    <location>
        <begin position="1"/>
        <end position="24"/>
    </location>
</feature>
<name>A0A9P8PQF2_9ASCO</name>
<proteinExistence type="predicted"/>
<evidence type="ECO:0000313" key="3">
    <source>
        <dbReference type="Proteomes" id="UP000769528"/>
    </source>
</evidence>
<organism evidence="2 3">
    <name type="scientific">Wickerhamomyces mucosus</name>
    <dbReference type="NCBI Taxonomy" id="1378264"/>
    <lineage>
        <taxon>Eukaryota</taxon>
        <taxon>Fungi</taxon>
        <taxon>Dikarya</taxon>
        <taxon>Ascomycota</taxon>
        <taxon>Saccharomycotina</taxon>
        <taxon>Saccharomycetes</taxon>
        <taxon>Phaffomycetales</taxon>
        <taxon>Wickerhamomycetaceae</taxon>
        <taxon>Wickerhamomyces</taxon>
    </lineage>
</organism>
<sequence length="966" mass="111849">MAAPFTPTSSSTRGHQPLTPKSLNLKHRMSSIFSTPKRMNKRSNIPPPLAINGLISPATIKRMTYIDPDANLPQLNQSVDSLSTINSGSILSRNSKHSATNQECGTCGDSIKHKFANEKIITLKCNHMCHFNCYLISMNPQNLSTNCSICNKECLAQNDEELELIFKHFIEHGIDHKNDDEKELDEDHIDTPTPIPHKKFLSYSPHTPLNQTTKLEEDILKAPRPLNSATSIDSIDSINLKLNQYSTDDLIKPNINVISEFNKYNVNPNLKSFKISNLLNIFTNEFESAQKLNNDHSAQIQRESEIKDQIHKYLTKILQNNLKDNKDLNFDELPQISLFDSFHISVDGCHWEITKSFLFNDFLIILNNSMDGIIGTVVISNHLTNLIVQDDIIFLYFNTQTLPELQIKSSNKILSSKWANHLLNLKNDDLSLIKMSTNLWDLIRFNNDIQLPEEILKFSDLSSKGLDLPFQMIKTILPKPKPRSLKLVITIPLFNLSSTLSNDEYLSELKTTVLNIIDNLRPDDNLGFVVIGRDGSYNYSIYKSAFIGMFSKNYDGLNEIINNFKVINNHKEIMNINYERLLSSCFKSCYNLFLTSSLDIKSQDGDGIKNDELRKLLFITNKSIKYNQHDSNLIKLIERYDLCINEILITENSSSMINLNNLQISNKLYFNYRQYKFENFTQFNDGLNELMKSKYHLNYLNNLTINLSINPEFQSFLSFDKFEINGDLKPINFENSKELILKINELNNDDFYKDLRFDLKLDVNEFQLFDGLSEFELIHINYSINHNSNLYGLKPHKLRLSMRNFEYSSMISNSYGDNIISNDLLMDHDQHINEDTTNQDIDQLQDPKESELMFLEIPLLPPLSSFKDSLFVKREIELMIIKELMKNDKIEELNLNQLITLIFGLTKGCSTNYLNFFKNWKYKKFQNYIDNFILKNLNKLNRNKSNLEIFNSMKIDFVNKLVQEIT</sequence>
<reference evidence="2" key="2">
    <citation type="submission" date="2021-01" db="EMBL/GenBank/DDBJ databases">
        <authorList>
            <person name="Schikora-Tamarit M.A."/>
        </authorList>
    </citation>
    <scope>NUCLEOTIDE SEQUENCE</scope>
    <source>
        <strain evidence="2">CBS6341</strain>
    </source>
</reference>
<dbReference type="Proteomes" id="UP000769528">
    <property type="component" value="Unassembled WGS sequence"/>
</dbReference>
<evidence type="ECO:0000256" key="1">
    <source>
        <dbReference type="SAM" id="MobiDB-lite"/>
    </source>
</evidence>
<evidence type="ECO:0000313" key="2">
    <source>
        <dbReference type="EMBL" id="KAH3676367.1"/>
    </source>
</evidence>
<dbReference type="EMBL" id="JAEUBF010000637">
    <property type="protein sequence ID" value="KAH3676367.1"/>
    <property type="molecule type" value="Genomic_DNA"/>
</dbReference>
<dbReference type="AlphaFoldDB" id="A0A9P8PQF2"/>
<protein>
    <submittedName>
        <fullName evidence="2">Uncharacterized protein</fullName>
    </submittedName>
</protein>